<accession>A0A4R3HVC1</accession>
<dbReference type="InterPro" id="IPR008707">
    <property type="entry name" value="B-propeller_PilY1"/>
</dbReference>
<evidence type="ECO:0000256" key="2">
    <source>
        <dbReference type="ARBA" id="ARBA00008387"/>
    </source>
</evidence>
<reference evidence="8 9" key="1">
    <citation type="submission" date="2019-03" db="EMBL/GenBank/DDBJ databases">
        <title>Genomic Encyclopedia of Type Strains, Phase IV (KMG-IV): sequencing the most valuable type-strain genomes for metagenomic binning, comparative biology and taxonomic classification.</title>
        <authorList>
            <person name="Goeker M."/>
        </authorList>
    </citation>
    <scope>NUCLEOTIDE SEQUENCE [LARGE SCALE GENOMIC DNA]</scope>
    <source>
        <strain evidence="8 9">DSM 7445</strain>
    </source>
</reference>
<evidence type="ECO:0000256" key="5">
    <source>
        <dbReference type="ARBA" id="ARBA00022837"/>
    </source>
</evidence>
<evidence type="ECO:0000313" key="9">
    <source>
        <dbReference type="Proteomes" id="UP000295382"/>
    </source>
</evidence>
<comment type="similarity">
    <text evidence="2">Belongs to the PilY1 family.</text>
</comment>
<dbReference type="EMBL" id="SLZQ01000006">
    <property type="protein sequence ID" value="TCS36483.1"/>
    <property type="molecule type" value="Genomic_DNA"/>
</dbReference>
<comment type="subcellular location">
    <subcellularLocation>
        <location evidence="1">Fimbrium</location>
    </subcellularLocation>
</comment>
<protein>
    <submittedName>
        <fullName evidence="8">Type IV pilus assembly protein PilY1</fullName>
    </submittedName>
</protein>
<organism evidence="8 9">
    <name type="scientific">Paucimonas lemoignei</name>
    <name type="common">Pseudomonas lemoignei</name>
    <dbReference type="NCBI Taxonomy" id="29443"/>
    <lineage>
        <taxon>Bacteria</taxon>
        <taxon>Pseudomonadati</taxon>
        <taxon>Pseudomonadota</taxon>
        <taxon>Betaproteobacteria</taxon>
        <taxon>Burkholderiales</taxon>
        <taxon>Burkholderiaceae</taxon>
        <taxon>Paucimonas</taxon>
    </lineage>
</organism>
<dbReference type="InterPro" id="IPR011047">
    <property type="entry name" value="Quinoprotein_ADH-like_sf"/>
</dbReference>
<evidence type="ECO:0000256" key="6">
    <source>
        <dbReference type="ARBA" id="ARBA00023263"/>
    </source>
</evidence>
<evidence type="ECO:0000313" key="8">
    <source>
        <dbReference type="EMBL" id="TCS36483.1"/>
    </source>
</evidence>
<evidence type="ECO:0000256" key="1">
    <source>
        <dbReference type="ARBA" id="ARBA00004561"/>
    </source>
</evidence>
<dbReference type="Proteomes" id="UP000295382">
    <property type="component" value="Unassembled WGS sequence"/>
</dbReference>
<comment type="caution">
    <text evidence="8">The sequence shown here is derived from an EMBL/GenBank/DDBJ whole genome shotgun (WGS) entry which is preliminary data.</text>
</comment>
<dbReference type="SUPFAM" id="SSF50998">
    <property type="entry name" value="Quinoprotein alcohol dehydrogenase-like"/>
    <property type="match status" value="1"/>
</dbReference>
<dbReference type="Gene3D" id="2.130.10.10">
    <property type="entry name" value="YVTN repeat-like/Quinoprotein amine dehydrogenase"/>
    <property type="match status" value="1"/>
</dbReference>
<dbReference type="GO" id="GO:0009289">
    <property type="term" value="C:pilus"/>
    <property type="evidence" value="ECO:0007669"/>
    <property type="project" value="UniProtKB-SubCell"/>
</dbReference>
<keyword evidence="3" id="KW-1029">Fimbrium biogenesis</keyword>
<dbReference type="RefSeq" id="WP_165973790.1">
    <property type="nucleotide sequence ID" value="NZ_SLZQ01000006.1"/>
</dbReference>
<keyword evidence="9" id="KW-1185">Reference proteome</keyword>
<dbReference type="Pfam" id="PF05567">
    <property type="entry name" value="T4P_PilY1"/>
    <property type="match status" value="1"/>
</dbReference>
<dbReference type="InterPro" id="IPR018391">
    <property type="entry name" value="PQQ_b-propeller_rpt"/>
</dbReference>
<keyword evidence="6" id="KW-0281">Fimbrium</keyword>
<gene>
    <name evidence="8" type="ORF">EDC30_10622</name>
</gene>
<evidence type="ECO:0000256" key="4">
    <source>
        <dbReference type="ARBA" id="ARBA00022723"/>
    </source>
</evidence>
<keyword evidence="4" id="KW-0479">Metal-binding</keyword>
<keyword evidence="5" id="KW-0106">Calcium</keyword>
<sequence length="1468" mass="156792">MKTIISRVDAGKALITLLLLSGFGQLAFAGITDIADSPLASGVGSEIALKPNIAFVFDDSGSMDEENMPDGESTNRSRRCWGWHKYNTLFYNPNYTYKPPFKLDGAVYSDGYKRFPDASFTAARQDGFFPNGGYTFGGSSSSNTATNLSTLSNLTPNAVSCAAGNAGSPATATITSDGNLNSRCYRVTSITVNTGSGNVQLLNAASVPSSCTTNADTLGQRIADSINDRSDVTGFSASYSNSSDRVTITAPVSLGNFRATPSVNFVKDSGSGNESFTVTAFSGYTATVLGECDSSPSKYYYSTHKTDLESSSCEDNSNYSIVTRASDIAAPGVANGSTAALTNYANWYTYYRNRAKLMKAATAEAFKDLQQNKYRVGLFFLNSVESGSAQYDPKNNDLKIDDFSGEGSSTHRYTWFDRLYKSRANGNTPTRGALSRMGRMYAGQISGWDPVQYSCQQNFTILSTDGYWNTGNETTSYGPKKINGTTSVGHQDGAGTSPVSATARITIDTGSSGQFSNSKCYETVSLTVDTGTGPLELLNTSPVTASCSGADTSTGRTTRANAWANSVVSSINAKSSATGFTASYDSGNRRITITAPTALGDLTATPQLIWQKTAGTGNAGSPVITAFSGGSGGTSGAPRPQLDALGASNTLADIAYYYYNTDLRTEALGNCSNTISGTTYNNLCKNNVLGGGEDNTAWQHMTTFTLGLGVSGRIKYETNYKTAANTADTQYFDIRQGTADWPDPITDTEEARIDDLWHAAVNGHGTYYAASNAETLKGGILDALNSVQARVGSSSAAATSSLEPVAGDNFAYRALYKTQAWDGDLTAHTIDPQTGAVNTNTVNWSAQTKLDAKVATAQAGDQNTDGRTIKYFSSSGANKLKEFSLANVTDDGLLANFQNICSKTPLLSQCGSDPTDLSTAQRTIANNAENFIKYLRGIGTYEDKATNPVSGNRIYRGRDHILGDIVNSVPAYVKKPPFNYDNYDTTYAEFKSANATRAGTVFVGANDGMLHAFNSTNGEERWAYVPRMVMRNMWQLADSDYANNHRYMVDGSPTISDFCTTPKSDDPLKCSAANKWRTVIIGGLNKGGCGYYAIDITDPTTPKGLWEFTNANMGYTYGNPVTVKRSDGKWVTIVTSGYNNVPGNGCGSTGDGNGHIYVLDTATGELLDEITTQLNATTPAGTVSTPNGLGRLRAWIEDPALQVAERLYAGDLLGNLWRIDYDNRYPPSGKEAVLLAQLKDRNDNPQPITIRAELGKLKEGGVGYDVVFIATGRYLGVNDLNDTSQQTVYAIKDTLQSTGIGDARDNHMKSRTLSQTTASTGELAGRIIRTITGDSVSWAADNGWYFDLNPSDRSPGERVNINMQLQGRTLYPVGNVPSNNACDVGGSAYLYMIDVLTGKNLQSASNGMAGLFLSNNALAAGITVFMTENGSRKVLITDTAGGLGVEDGGSDTVVEPKLKRTSWREIED</sequence>
<dbReference type="InterPro" id="IPR015943">
    <property type="entry name" value="WD40/YVTN_repeat-like_dom_sf"/>
</dbReference>
<name>A0A4R3HVC1_PAULE</name>
<evidence type="ECO:0000259" key="7">
    <source>
        <dbReference type="Pfam" id="PF05567"/>
    </source>
</evidence>
<dbReference type="SMART" id="SM00564">
    <property type="entry name" value="PQQ"/>
    <property type="match status" value="3"/>
</dbReference>
<feature type="domain" description="PilY1 beta-propeller" evidence="7">
    <location>
        <begin position="962"/>
        <end position="1296"/>
    </location>
</feature>
<proteinExistence type="inferred from homology"/>
<evidence type="ECO:0000256" key="3">
    <source>
        <dbReference type="ARBA" id="ARBA00022558"/>
    </source>
</evidence>
<dbReference type="GO" id="GO:0046872">
    <property type="term" value="F:metal ion binding"/>
    <property type="evidence" value="ECO:0007669"/>
    <property type="project" value="UniProtKB-KW"/>
</dbReference>